<dbReference type="InterPro" id="IPR013024">
    <property type="entry name" value="GGCT-like"/>
</dbReference>
<reference evidence="4 5" key="1">
    <citation type="submission" date="2013-03" db="EMBL/GenBank/DDBJ databases">
        <title>The Genome Sequence of Capronia epimyces CBS 606.96.</title>
        <authorList>
            <consortium name="The Broad Institute Genomics Platform"/>
            <person name="Cuomo C."/>
            <person name="de Hoog S."/>
            <person name="Gorbushina A."/>
            <person name="Walker B."/>
            <person name="Young S.K."/>
            <person name="Zeng Q."/>
            <person name="Gargeya S."/>
            <person name="Fitzgerald M."/>
            <person name="Haas B."/>
            <person name="Abouelleil A."/>
            <person name="Allen A.W."/>
            <person name="Alvarado L."/>
            <person name="Arachchi H.M."/>
            <person name="Berlin A.M."/>
            <person name="Chapman S.B."/>
            <person name="Gainer-Dewar J."/>
            <person name="Goldberg J."/>
            <person name="Griggs A."/>
            <person name="Gujja S."/>
            <person name="Hansen M."/>
            <person name="Howarth C."/>
            <person name="Imamovic A."/>
            <person name="Ireland A."/>
            <person name="Larimer J."/>
            <person name="McCowan C."/>
            <person name="Murphy C."/>
            <person name="Pearson M."/>
            <person name="Poon T.W."/>
            <person name="Priest M."/>
            <person name="Roberts A."/>
            <person name="Saif S."/>
            <person name="Shea T."/>
            <person name="Sisk P."/>
            <person name="Sykes S."/>
            <person name="Wortman J."/>
            <person name="Nusbaum C."/>
            <person name="Birren B."/>
        </authorList>
    </citation>
    <scope>NUCLEOTIDE SEQUENCE [LARGE SCALE GENOMIC DNA]</scope>
    <source>
        <strain evidence="4 5">CBS 606.96</strain>
    </source>
</reference>
<comment type="caution">
    <text evidence="4">The sequence shown here is derived from an EMBL/GenBank/DDBJ whole genome shotgun (WGS) entry which is preliminary data.</text>
</comment>
<dbReference type="eggNOG" id="KOG3182">
    <property type="taxonomic scope" value="Eukaryota"/>
</dbReference>
<evidence type="ECO:0000313" key="5">
    <source>
        <dbReference type="Proteomes" id="UP000019478"/>
    </source>
</evidence>
<dbReference type="InterPro" id="IPR006840">
    <property type="entry name" value="ChaC"/>
</dbReference>
<dbReference type="PANTHER" id="PTHR12192">
    <property type="entry name" value="CATION TRANSPORT PROTEIN CHAC-RELATED"/>
    <property type="match status" value="1"/>
</dbReference>
<dbReference type="PANTHER" id="PTHR12192:SF2">
    <property type="entry name" value="GLUTATHIONE-SPECIFIC GAMMA-GLUTAMYLCYCLOTRANSFERASE 2"/>
    <property type="match status" value="1"/>
</dbReference>
<dbReference type="Gene3D" id="3.10.490.10">
    <property type="entry name" value="Gamma-glutamyl cyclotransferase-like"/>
    <property type="match status" value="1"/>
</dbReference>
<evidence type="ECO:0000256" key="3">
    <source>
        <dbReference type="SAM" id="MobiDB-lite"/>
    </source>
</evidence>
<gene>
    <name evidence="4" type="ORF">A1O3_09525</name>
</gene>
<dbReference type="RefSeq" id="XP_007737809.1">
    <property type="nucleotide sequence ID" value="XM_007739619.1"/>
</dbReference>
<sequence length="187" mass="21085">MFVVSGSEDHRGTPEAPGRVVTLIQRSFWETLEDPRHTEGDCVWGVAYHIPPSKVEEVREYLDLREINGYSIQYTPFHPADRSLPDLHCLVYIGMPDNPQFLGALPPQQVAETINASIGPSGENREYLLHLEEALNHLSPDSGDEHVTDLARRVRALLPPVRVPPVPPSEHTLKRVNSTEEQEEIEK</sequence>
<proteinExistence type="predicted"/>
<dbReference type="OrthoDB" id="1933483at2759"/>
<feature type="region of interest" description="Disordered" evidence="3">
    <location>
        <begin position="162"/>
        <end position="187"/>
    </location>
</feature>
<organism evidence="4 5">
    <name type="scientific">Capronia epimyces CBS 606.96</name>
    <dbReference type="NCBI Taxonomy" id="1182542"/>
    <lineage>
        <taxon>Eukaryota</taxon>
        <taxon>Fungi</taxon>
        <taxon>Dikarya</taxon>
        <taxon>Ascomycota</taxon>
        <taxon>Pezizomycotina</taxon>
        <taxon>Eurotiomycetes</taxon>
        <taxon>Chaetothyriomycetidae</taxon>
        <taxon>Chaetothyriales</taxon>
        <taxon>Herpotrichiellaceae</taxon>
        <taxon>Capronia</taxon>
    </lineage>
</organism>
<accession>W9Y7K8</accession>
<dbReference type="Proteomes" id="UP000019478">
    <property type="component" value="Unassembled WGS sequence"/>
</dbReference>
<dbReference type="STRING" id="1182542.W9Y7K8"/>
<dbReference type="GO" id="GO:0061928">
    <property type="term" value="F:glutathione specific gamma-glutamylcyclotransferase activity"/>
    <property type="evidence" value="ECO:0007669"/>
    <property type="project" value="UniProtKB-EC"/>
</dbReference>
<dbReference type="Pfam" id="PF04752">
    <property type="entry name" value="ChaC"/>
    <property type="match status" value="1"/>
</dbReference>
<feature type="non-terminal residue" evidence="4">
    <location>
        <position position="187"/>
    </location>
</feature>
<dbReference type="HOGENOM" id="CLU_070703_0_2_1"/>
<dbReference type="CDD" id="cd06661">
    <property type="entry name" value="GGCT_like"/>
    <property type="match status" value="1"/>
</dbReference>
<protein>
    <recommendedName>
        <fullName evidence="1">glutathione-specific gamma-glutamylcyclotransferase</fullName>
        <ecNumber evidence="1">4.3.2.7</ecNumber>
    </recommendedName>
</protein>
<dbReference type="EC" id="4.3.2.7" evidence="1"/>
<evidence type="ECO:0000313" key="4">
    <source>
        <dbReference type="EMBL" id="EXJ78364.1"/>
    </source>
</evidence>
<evidence type="ECO:0000256" key="1">
    <source>
        <dbReference type="ARBA" id="ARBA00012344"/>
    </source>
</evidence>
<keyword evidence="5" id="KW-1185">Reference proteome</keyword>
<evidence type="ECO:0000256" key="2">
    <source>
        <dbReference type="ARBA" id="ARBA00023239"/>
    </source>
</evidence>
<dbReference type="AlphaFoldDB" id="W9Y7K8"/>
<dbReference type="GO" id="GO:0005737">
    <property type="term" value="C:cytoplasm"/>
    <property type="evidence" value="ECO:0007669"/>
    <property type="project" value="TreeGrafter"/>
</dbReference>
<dbReference type="GO" id="GO:0003839">
    <property type="term" value="F:gamma-glutamylcyclotransferase activity"/>
    <property type="evidence" value="ECO:0007669"/>
    <property type="project" value="EnsemblFungi"/>
</dbReference>
<dbReference type="EMBL" id="AMGY01000009">
    <property type="protein sequence ID" value="EXJ78364.1"/>
    <property type="molecule type" value="Genomic_DNA"/>
</dbReference>
<keyword evidence="2" id="KW-0456">Lyase</keyword>
<name>W9Y7K8_9EURO</name>
<dbReference type="GeneID" id="19173609"/>
<dbReference type="GO" id="GO:0006751">
    <property type="term" value="P:glutathione catabolic process"/>
    <property type="evidence" value="ECO:0007669"/>
    <property type="project" value="EnsemblFungi"/>
</dbReference>